<feature type="repeat" description="PPR" evidence="2">
    <location>
        <begin position="290"/>
        <end position="324"/>
    </location>
</feature>
<sequence>MVAVAGVVVVVVGDSFSLSPSSSSSAWQTRRKFLFLLDMLLACRLFSLWLSPTTASSFLSNRNRIEHQQQSSMSCLSPSTVFLSPISSISKVTIEEEWVSTSLKSPKTKNQLKTLHAHIIKTGLTRNDLVFGQLFLCCSISNSMQYARQIFDGIDDPKLFFYNAMIKGYSQNGAYDEALQLYSLMRFRAITCDSFTFPVVLRSVSSLGKVDVGKELHGLVMKMGCGSRVIVQTSLIDMYCACGLSNYGRYVFDAVSEKDVICWNTMISGYIKCGEYSSAQELFDRMPVRNISSWNTIVDMYCKRGKLERARSLFDEMPERDVISWNALISGYVKTGESEAMRRVFDEMPQKNVVSWNVMITCYVHNGHFMEALELFRMMLVSDVKPNEVTVVGVLPACAHLGALDLGQWVHAYIDRNRVKMDVYVNTALIDMYGKCGSVEDAKRVFNNAVVRDTFLCSTMIEVLGTHGKADEAFLIFDYMRREGIKPNDVTFVGLLKACSHVGLVDTGMKYFQMMNKEFKLMPKVEHYGCVVDLLGRAGHIEEAHELIKNMPMDPHPIVWGTLLSACRIHGNVKLAEEVAVRLIELEPHSCGNYVLLSNIYSKAGRWTEAAKLRRKMKEKGVMKKPGCSSIEVNSVVSEFFAGDRTHPQCKAIYETLDQIIARLKAEGYTPCTSSVLHDVDVDEKEQVLLHHSEKLAVAFGLISTDHKTPIRIVKNLRICDDCHLFMKMISTYYSRQIIVRDCSRFHHFTDGSCSCSDYW</sequence>
<feature type="repeat" description="PPR" evidence="2">
    <location>
        <begin position="259"/>
        <end position="289"/>
    </location>
</feature>
<name>A0A2G5E8U4_AQUCA</name>
<dbReference type="PANTHER" id="PTHR47926:SF537">
    <property type="entry name" value="PENTACOTRIPEPTIDE-REPEAT REGION OF PRORP DOMAIN-CONTAINING PROTEIN"/>
    <property type="match status" value="1"/>
</dbReference>
<protein>
    <recommendedName>
        <fullName evidence="3">DYW domain-containing protein</fullName>
    </recommendedName>
</protein>
<dbReference type="InterPro" id="IPR046960">
    <property type="entry name" value="PPR_At4g14850-like_plant"/>
</dbReference>
<gene>
    <name evidence="4" type="ORF">AQUCO_01000218v1</name>
</gene>
<dbReference type="InterPro" id="IPR011990">
    <property type="entry name" value="TPR-like_helical_dom_sf"/>
</dbReference>
<proteinExistence type="predicted"/>
<dbReference type="AlphaFoldDB" id="A0A2G5E8U4"/>
<feature type="repeat" description="PPR" evidence="2">
    <location>
        <begin position="158"/>
        <end position="192"/>
    </location>
</feature>
<keyword evidence="1" id="KW-0677">Repeat</keyword>
<dbReference type="InterPro" id="IPR032867">
    <property type="entry name" value="DYW_dom"/>
</dbReference>
<dbReference type="GO" id="GO:0008270">
    <property type="term" value="F:zinc ion binding"/>
    <property type="evidence" value="ECO:0007669"/>
    <property type="project" value="InterPro"/>
</dbReference>
<evidence type="ECO:0000256" key="1">
    <source>
        <dbReference type="ARBA" id="ARBA00022737"/>
    </source>
</evidence>
<dbReference type="GO" id="GO:0009451">
    <property type="term" value="P:RNA modification"/>
    <property type="evidence" value="ECO:0007669"/>
    <property type="project" value="InterPro"/>
</dbReference>
<dbReference type="InterPro" id="IPR046848">
    <property type="entry name" value="E_motif"/>
</dbReference>
<dbReference type="NCBIfam" id="TIGR00756">
    <property type="entry name" value="PPR"/>
    <property type="match status" value="6"/>
</dbReference>
<dbReference type="GO" id="GO:0003723">
    <property type="term" value="F:RNA binding"/>
    <property type="evidence" value="ECO:0007669"/>
    <property type="project" value="InterPro"/>
</dbReference>
<dbReference type="OrthoDB" id="185373at2759"/>
<evidence type="ECO:0000256" key="2">
    <source>
        <dbReference type="PROSITE-ProRule" id="PRU00708"/>
    </source>
</evidence>
<dbReference type="STRING" id="218851.A0A2G5E8U4"/>
<dbReference type="InterPro" id="IPR046849">
    <property type="entry name" value="E2_motif"/>
</dbReference>
<dbReference type="Pfam" id="PF01535">
    <property type="entry name" value="PPR"/>
    <property type="match status" value="4"/>
</dbReference>
<dbReference type="Pfam" id="PF20430">
    <property type="entry name" value="Eplus_motif"/>
    <property type="match status" value="1"/>
</dbReference>
<feature type="repeat" description="PPR" evidence="2">
    <location>
        <begin position="352"/>
        <end position="386"/>
    </location>
</feature>
<evidence type="ECO:0000259" key="3">
    <source>
        <dbReference type="Pfam" id="PF14432"/>
    </source>
</evidence>
<accession>A0A2G5E8U4</accession>
<dbReference type="SUPFAM" id="SSF48452">
    <property type="entry name" value="TPR-like"/>
    <property type="match status" value="1"/>
</dbReference>
<dbReference type="Gene3D" id="1.25.40.10">
    <property type="entry name" value="Tetratricopeptide repeat domain"/>
    <property type="match status" value="5"/>
</dbReference>
<feature type="repeat" description="PPR" evidence="2">
    <location>
        <begin position="453"/>
        <end position="487"/>
    </location>
</feature>
<organism evidence="4 5">
    <name type="scientific">Aquilegia coerulea</name>
    <name type="common">Rocky mountain columbine</name>
    <dbReference type="NCBI Taxonomy" id="218851"/>
    <lineage>
        <taxon>Eukaryota</taxon>
        <taxon>Viridiplantae</taxon>
        <taxon>Streptophyta</taxon>
        <taxon>Embryophyta</taxon>
        <taxon>Tracheophyta</taxon>
        <taxon>Spermatophyta</taxon>
        <taxon>Magnoliopsida</taxon>
        <taxon>Ranunculales</taxon>
        <taxon>Ranunculaceae</taxon>
        <taxon>Thalictroideae</taxon>
        <taxon>Aquilegia</taxon>
    </lineage>
</organism>
<dbReference type="EMBL" id="KZ305027">
    <property type="protein sequence ID" value="PIA52183.1"/>
    <property type="molecule type" value="Genomic_DNA"/>
</dbReference>
<dbReference type="InterPro" id="IPR002885">
    <property type="entry name" value="PPR_rpt"/>
</dbReference>
<dbReference type="Pfam" id="PF13041">
    <property type="entry name" value="PPR_2"/>
    <property type="match status" value="3"/>
</dbReference>
<dbReference type="PROSITE" id="PS51375">
    <property type="entry name" value="PPR"/>
    <property type="match status" value="6"/>
</dbReference>
<keyword evidence="5" id="KW-1185">Reference proteome</keyword>
<evidence type="ECO:0000313" key="5">
    <source>
        <dbReference type="Proteomes" id="UP000230069"/>
    </source>
</evidence>
<dbReference type="Proteomes" id="UP000230069">
    <property type="component" value="Unassembled WGS sequence"/>
</dbReference>
<dbReference type="Pfam" id="PF14432">
    <property type="entry name" value="DYW_deaminase"/>
    <property type="match status" value="1"/>
</dbReference>
<dbReference type="FunFam" id="1.25.40.10:FF:000348">
    <property type="entry name" value="Pentatricopeptide repeat-containing protein chloroplastic"/>
    <property type="match status" value="1"/>
</dbReference>
<dbReference type="Pfam" id="PF20431">
    <property type="entry name" value="E_motif"/>
    <property type="match status" value="1"/>
</dbReference>
<evidence type="ECO:0000313" key="4">
    <source>
        <dbReference type="EMBL" id="PIA52183.1"/>
    </source>
</evidence>
<reference evidence="4 5" key="1">
    <citation type="submission" date="2017-09" db="EMBL/GenBank/DDBJ databases">
        <title>WGS assembly of Aquilegia coerulea Goldsmith.</title>
        <authorList>
            <person name="Hodges S."/>
            <person name="Kramer E."/>
            <person name="Nordborg M."/>
            <person name="Tomkins J."/>
            <person name="Borevitz J."/>
            <person name="Derieg N."/>
            <person name="Yan J."/>
            <person name="Mihaltcheva S."/>
            <person name="Hayes R.D."/>
            <person name="Rokhsar D."/>
        </authorList>
    </citation>
    <scope>NUCLEOTIDE SEQUENCE [LARGE SCALE GENOMIC DNA]</scope>
    <source>
        <strain evidence="5">cv. Goldsmith</strain>
    </source>
</reference>
<feature type="repeat" description="PPR" evidence="2">
    <location>
        <begin position="590"/>
        <end position="624"/>
    </location>
</feature>
<dbReference type="FunFam" id="1.25.40.10:FF:000184">
    <property type="entry name" value="Pentatricopeptide repeat-containing protein, chloroplastic"/>
    <property type="match status" value="1"/>
</dbReference>
<dbReference type="PANTHER" id="PTHR47926">
    <property type="entry name" value="PENTATRICOPEPTIDE REPEAT-CONTAINING PROTEIN"/>
    <property type="match status" value="1"/>
</dbReference>
<dbReference type="InParanoid" id="A0A2G5E8U4"/>
<feature type="domain" description="DYW" evidence="3">
    <location>
        <begin position="668"/>
        <end position="760"/>
    </location>
</feature>